<accession>A0A106C2J7</accession>
<dbReference type="InterPro" id="IPR050399">
    <property type="entry name" value="HPr"/>
</dbReference>
<dbReference type="NCBIfam" id="TIGR01003">
    <property type="entry name" value="PTS_HPr_family"/>
    <property type="match status" value="1"/>
</dbReference>
<evidence type="ECO:0000256" key="4">
    <source>
        <dbReference type="ARBA" id="ARBA00022683"/>
    </source>
</evidence>
<proteinExistence type="inferred from homology"/>
<dbReference type="InterPro" id="IPR000032">
    <property type="entry name" value="HPr-like"/>
</dbReference>
<dbReference type="GeneID" id="41838756"/>
<dbReference type="InterPro" id="IPR001020">
    <property type="entry name" value="PTS_HPr_His_P_site"/>
</dbReference>
<reference evidence="6 7" key="1">
    <citation type="submission" date="2016-01" db="EMBL/GenBank/DDBJ databases">
        <title>Draft genome of the antarctic isolate Shewanella frigidimarina Ag06-30.</title>
        <authorList>
            <person name="Parmeciano Di Noto G."/>
            <person name="Vazquez S."/>
            <person name="Mac Cormack W."/>
            <person name="Iriarte A."/>
            <person name="Quiroga C."/>
        </authorList>
    </citation>
    <scope>NUCLEOTIDE SEQUENCE [LARGE SCALE GENOMIC DNA]</scope>
    <source>
        <strain evidence="6 7">Ag06-30</strain>
    </source>
</reference>
<dbReference type="InterPro" id="IPR035895">
    <property type="entry name" value="HPr-like_sf"/>
</dbReference>
<evidence type="ECO:0000256" key="3">
    <source>
        <dbReference type="ARBA" id="ARBA00022490"/>
    </source>
</evidence>
<keyword evidence="4" id="KW-0598">Phosphotransferase system</keyword>
<dbReference type="PANTHER" id="PTHR33705:SF2">
    <property type="entry name" value="PHOSPHOCARRIER PROTEIN NPR"/>
    <property type="match status" value="1"/>
</dbReference>
<comment type="subcellular location">
    <subcellularLocation>
        <location evidence="1">Cytoplasm</location>
    </subcellularLocation>
</comment>
<dbReference type="SUPFAM" id="SSF55594">
    <property type="entry name" value="HPr-like"/>
    <property type="match status" value="1"/>
</dbReference>
<dbReference type="OMA" id="PAMMLFE"/>
<keyword evidence="3" id="KW-0963">Cytoplasm</keyword>
<dbReference type="Pfam" id="PF00381">
    <property type="entry name" value="PTS-HPr"/>
    <property type="match status" value="1"/>
</dbReference>
<dbReference type="RefSeq" id="WP_011638818.1">
    <property type="nucleotide sequence ID" value="NZ_JBBMQR010000007.1"/>
</dbReference>
<name>A0A106C2J7_SHEFR</name>
<gene>
    <name evidence="6" type="ORF">AWJ07_11845</name>
</gene>
<dbReference type="GO" id="GO:0005737">
    <property type="term" value="C:cytoplasm"/>
    <property type="evidence" value="ECO:0007669"/>
    <property type="project" value="UniProtKB-SubCell"/>
</dbReference>
<dbReference type="Proteomes" id="UP000055702">
    <property type="component" value="Unassembled WGS sequence"/>
</dbReference>
<evidence type="ECO:0000313" key="6">
    <source>
        <dbReference type="EMBL" id="KVX02989.1"/>
    </source>
</evidence>
<evidence type="ECO:0000256" key="1">
    <source>
        <dbReference type="ARBA" id="ARBA00004496"/>
    </source>
</evidence>
<dbReference type="PANTHER" id="PTHR33705">
    <property type="entry name" value="PHOSPHOCARRIER PROTEIN HPR"/>
    <property type="match status" value="1"/>
</dbReference>
<dbReference type="PRINTS" id="PR00107">
    <property type="entry name" value="PHOSPHOCPHPR"/>
</dbReference>
<evidence type="ECO:0000259" key="5">
    <source>
        <dbReference type="PROSITE" id="PS51350"/>
    </source>
</evidence>
<feature type="domain" description="HPr" evidence="5">
    <location>
        <begin position="3"/>
        <end position="90"/>
    </location>
</feature>
<evidence type="ECO:0000313" key="7">
    <source>
        <dbReference type="Proteomes" id="UP000055702"/>
    </source>
</evidence>
<sequence>MIKLERQVTISNKLGLHARAATKLAVLAADFDANITLTQGEKNASAASVLGLLMLESGIGKMITVTAQGPDAEVALNAVCDLINAKFDESC</sequence>
<dbReference type="EMBL" id="LRDC01000002">
    <property type="protein sequence ID" value="KVX02989.1"/>
    <property type="molecule type" value="Genomic_DNA"/>
</dbReference>
<evidence type="ECO:0000256" key="2">
    <source>
        <dbReference type="ARBA" id="ARBA00010736"/>
    </source>
</evidence>
<dbReference type="PROSITE" id="PS00369">
    <property type="entry name" value="PTS_HPR_HIS"/>
    <property type="match status" value="1"/>
</dbReference>
<comment type="caution">
    <text evidence="6">The sequence shown here is derived from an EMBL/GenBank/DDBJ whole genome shotgun (WGS) entry which is preliminary data.</text>
</comment>
<dbReference type="PROSITE" id="PS51350">
    <property type="entry name" value="PTS_HPR_DOM"/>
    <property type="match status" value="1"/>
</dbReference>
<dbReference type="AlphaFoldDB" id="A0A106C2J7"/>
<organism evidence="6">
    <name type="scientific">Shewanella frigidimarina</name>
    <dbReference type="NCBI Taxonomy" id="56812"/>
    <lineage>
        <taxon>Bacteria</taxon>
        <taxon>Pseudomonadati</taxon>
        <taxon>Pseudomonadota</taxon>
        <taxon>Gammaproteobacteria</taxon>
        <taxon>Alteromonadales</taxon>
        <taxon>Shewanellaceae</taxon>
        <taxon>Shewanella</taxon>
    </lineage>
</organism>
<dbReference type="GO" id="GO:0009401">
    <property type="term" value="P:phosphoenolpyruvate-dependent sugar phosphotransferase system"/>
    <property type="evidence" value="ECO:0007669"/>
    <property type="project" value="UniProtKB-KW"/>
</dbReference>
<dbReference type="Gene3D" id="3.30.1340.10">
    <property type="entry name" value="HPr-like"/>
    <property type="match status" value="1"/>
</dbReference>
<comment type="similarity">
    <text evidence="2">Belongs to the HPr family.</text>
</comment>
<protein>
    <submittedName>
        <fullName evidence="6">Phosphate ABC transporter permease</fullName>
    </submittedName>
</protein>